<evidence type="ECO:0000256" key="1">
    <source>
        <dbReference type="ARBA" id="ARBA00004245"/>
    </source>
</evidence>
<accession>A0A430QUF7</accession>
<evidence type="ECO:0000259" key="4">
    <source>
        <dbReference type="PROSITE" id="PS50003"/>
    </source>
</evidence>
<dbReference type="InterPro" id="IPR036034">
    <property type="entry name" value="PDZ_sf"/>
</dbReference>
<dbReference type="InterPro" id="IPR011993">
    <property type="entry name" value="PH-like_dom_sf"/>
</dbReference>
<dbReference type="SUPFAM" id="SSF50729">
    <property type="entry name" value="PH domain-like"/>
    <property type="match status" value="1"/>
</dbReference>
<dbReference type="InterPro" id="IPR015482">
    <property type="entry name" value="Syntrophin"/>
</dbReference>
<dbReference type="InterPro" id="IPR001849">
    <property type="entry name" value="PH_domain"/>
</dbReference>
<dbReference type="Pfam" id="PF18012">
    <property type="entry name" value="PH_17"/>
    <property type="match status" value="1"/>
</dbReference>
<evidence type="ECO:0000313" key="6">
    <source>
        <dbReference type="EMBL" id="RTG91309.1"/>
    </source>
</evidence>
<evidence type="ECO:0000259" key="5">
    <source>
        <dbReference type="PROSITE" id="PS50106"/>
    </source>
</evidence>
<organism evidence="6 7">
    <name type="scientific">Schistosoma bovis</name>
    <name type="common">Blood fluke</name>
    <dbReference type="NCBI Taxonomy" id="6184"/>
    <lineage>
        <taxon>Eukaryota</taxon>
        <taxon>Metazoa</taxon>
        <taxon>Spiralia</taxon>
        <taxon>Lophotrochozoa</taxon>
        <taxon>Platyhelminthes</taxon>
        <taxon>Trematoda</taxon>
        <taxon>Digenea</taxon>
        <taxon>Strigeidida</taxon>
        <taxon>Schistosomatoidea</taxon>
        <taxon>Schistosomatidae</taxon>
        <taxon>Schistosoma</taxon>
    </lineage>
</organism>
<dbReference type="InterPro" id="IPR001478">
    <property type="entry name" value="PDZ"/>
</dbReference>
<dbReference type="SUPFAM" id="SSF50156">
    <property type="entry name" value="PDZ domain-like"/>
    <property type="match status" value="1"/>
</dbReference>
<dbReference type="Proteomes" id="UP000290809">
    <property type="component" value="Unassembled WGS sequence"/>
</dbReference>
<comment type="caution">
    <text evidence="6">The sequence shown here is derived from an EMBL/GenBank/DDBJ whole genome shotgun (WGS) entry which is preliminary data.</text>
</comment>
<comment type="subcellular location">
    <subcellularLocation>
        <location evidence="1">Cytoplasm</location>
        <location evidence="1">Cytoskeleton</location>
    </subcellularLocation>
</comment>
<comment type="similarity">
    <text evidence="2">Belongs to the syntrophin family.</text>
</comment>
<keyword evidence="7" id="KW-1185">Reference proteome</keyword>
<proteinExistence type="inferred from homology"/>
<dbReference type="Gene3D" id="2.30.42.10">
    <property type="match status" value="1"/>
</dbReference>
<feature type="domain" description="PDZ" evidence="5">
    <location>
        <begin position="69"/>
        <end position="120"/>
    </location>
</feature>
<evidence type="ECO:0000256" key="3">
    <source>
        <dbReference type="ARBA" id="ARBA00023212"/>
    </source>
</evidence>
<name>A0A430QUF7_SCHBO</name>
<dbReference type="InterPro" id="IPR041428">
    <property type="entry name" value="PHsplit_syntrophin"/>
</dbReference>
<dbReference type="STRING" id="6184.A0A430QUF7"/>
<evidence type="ECO:0000313" key="7">
    <source>
        <dbReference type="Proteomes" id="UP000290809"/>
    </source>
</evidence>
<dbReference type="GO" id="GO:0005198">
    <property type="term" value="F:structural molecule activity"/>
    <property type="evidence" value="ECO:0007669"/>
    <property type="project" value="InterPro"/>
</dbReference>
<dbReference type="Pfam" id="PF00595">
    <property type="entry name" value="PDZ"/>
    <property type="match status" value="1"/>
</dbReference>
<gene>
    <name evidence="6" type="ORF">DC041_0008372</name>
</gene>
<dbReference type="GO" id="GO:0005856">
    <property type="term" value="C:cytoskeleton"/>
    <property type="evidence" value="ECO:0007669"/>
    <property type="project" value="UniProtKB-SubCell"/>
</dbReference>
<feature type="domain" description="PH" evidence="4">
    <location>
        <begin position="202"/>
        <end position="236"/>
    </location>
</feature>
<dbReference type="CDD" id="cd01258">
    <property type="entry name" value="PHsplit_syntrophin"/>
    <property type="match status" value="1"/>
</dbReference>
<dbReference type="SMART" id="SM00228">
    <property type="entry name" value="PDZ"/>
    <property type="match status" value="1"/>
</dbReference>
<reference evidence="6 7" key="1">
    <citation type="journal article" date="2019" name="PLoS Pathog.">
        <title>Genome sequence of the bovine parasite Schistosoma bovis Tanzania.</title>
        <authorList>
            <person name="Oey H."/>
            <person name="Zakrzewski M."/>
            <person name="Gobert G."/>
            <person name="Gravermann K."/>
            <person name="Stoye J."/>
            <person name="Jones M."/>
            <person name="Mcmanus D."/>
            <person name="Krause L."/>
        </authorList>
    </citation>
    <scope>NUCLEOTIDE SEQUENCE [LARGE SCALE GENOMIC DNA]</scope>
    <source>
        <strain evidence="6 7">TAN1997</strain>
    </source>
</reference>
<evidence type="ECO:0000256" key="2">
    <source>
        <dbReference type="ARBA" id="ARBA00010798"/>
    </source>
</evidence>
<dbReference type="AlphaFoldDB" id="A0A430QUF7"/>
<dbReference type="PROSITE" id="PS50106">
    <property type="entry name" value="PDZ"/>
    <property type="match status" value="1"/>
</dbReference>
<dbReference type="PROSITE" id="PS50003">
    <property type="entry name" value="PH_DOMAIN"/>
    <property type="match status" value="1"/>
</dbReference>
<evidence type="ECO:0008006" key="8">
    <source>
        <dbReference type="Google" id="ProtNLM"/>
    </source>
</evidence>
<keyword evidence="3" id="KW-0206">Cytoskeleton</keyword>
<keyword evidence="3" id="KW-0963">Cytoplasm</keyword>
<dbReference type="PANTHER" id="PTHR10554:SF12">
    <property type="entry name" value="IP02644P"/>
    <property type="match status" value="1"/>
</dbReference>
<dbReference type="Gene3D" id="2.30.29.30">
    <property type="entry name" value="Pleckstrin-homology domain (PH domain)/Phosphotyrosine-binding domain (PTB)"/>
    <property type="match status" value="1"/>
</dbReference>
<sequence>MSTQDSLVISGQLEIYLRNTWIPIKATLQNDALVIELEHTPSVSSNHHDNAWHFSKINIYYFVFIHWIQGMAAEQTGQLNVGDAILSVNGEDLRNSTHDEAVRALKRAGRIVELEVKHMHEVTPYFRRAVGMETIACSADLSWPTSQLGNLVPFGANDTTGKNVTSTSSIEHPGRSGGPGVVPLRLTHLVRDLTLPDVTGCCFELHSSDGRRSCLLRAPDAQEARMWFDAIHSKMKIINKSYLAELNRLLPPTQVSHNSYFIKIVIYFTK</sequence>
<dbReference type="EMBL" id="QMKO01000285">
    <property type="protein sequence ID" value="RTG91309.1"/>
    <property type="molecule type" value="Genomic_DNA"/>
</dbReference>
<dbReference type="PANTHER" id="PTHR10554">
    <property type="entry name" value="SYNTROPHIN"/>
    <property type="match status" value="1"/>
</dbReference>
<dbReference type="GO" id="GO:0016010">
    <property type="term" value="C:dystrophin-associated glycoprotein complex"/>
    <property type="evidence" value="ECO:0007669"/>
    <property type="project" value="TreeGrafter"/>
</dbReference>
<protein>
    <recommendedName>
        <fullName evidence="8">PDZ domain-containing protein</fullName>
    </recommendedName>
</protein>